<dbReference type="GO" id="GO:0016787">
    <property type="term" value="F:hydrolase activity"/>
    <property type="evidence" value="ECO:0007669"/>
    <property type="project" value="UniProtKB-KW"/>
</dbReference>
<dbReference type="InterPro" id="IPR017907">
    <property type="entry name" value="Znf_RING_CS"/>
</dbReference>
<keyword evidence="6" id="KW-0378">Hydrolase</keyword>
<dbReference type="eggNOG" id="KOG0298">
    <property type="taxonomic scope" value="Eukaryota"/>
</dbReference>
<dbReference type="InterPro" id="IPR038718">
    <property type="entry name" value="SNF2-like_sf"/>
</dbReference>
<feature type="compositionally biased region" description="Basic and acidic residues" evidence="9">
    <location>
        <begin position="1416"/>
        <end position="1426"/>
    </location>
</feature>
<feature type="compositionally biased region" description="Acidic residues" evidence="9">
    <location>
        <begin position="1401"/>
        <end position="1415"/>
    </location>
</feature>
<dbReference type="InterPro" id="IPR049730">
    <property type="entry name" value="SNF2/RAD54-like_C"/>
</dbReference>
<dbReference type="VEuPathDB" id="FungiDB:AO090011000786"/>
<accession>A0A1S9DDM1</accession>
<evidence type="ECO:0000256" key="3">
    <source>
        <dbReference type="ARBA" id="ARBA00022723"/>
    </source>
</evidence>
<dbReference type="GO" id="GO:0005634">
    <property type="term" value="C:nucleus"/>
    <property type="evidence" value="ECO:0007669"/>
    <property type="project" value="TreeGrafter"/>
</dbReference>
<reference evidence="11 12" key="1">
    <citation type="submission" date="2016-10" db="EMBL/GenBank/DDBJ databases">
        <title>Genome sequencing of Aspergillus oryzae BCC7051.</title>
        <authorList>
            <person name="Thammarongtham C."/>
            <person name="Vorapreeda T."/>
            <person name="Nookaew I."/>
            <person name="Srisuk T."/>
            <person name="Land M."/>
            <person name="Jeennor S."/>
            <person name="Laoteng K."/>
        </authorList>
    </citation>
    <scope>NUCLEOTIDE SEQUENCE [LARGE SCALE GENOMIC DNA]</scope>
    <source>
        <strain evidence="11 12">BCC7051</strain>
    </source>
</reference>
<evidence type="ECO:0000259" key="10">
    <source>
        <dbReference type="PROSITE" id="PS51194"/>
    </source>
</evidence>
<gene>
    <name evidence="11" type="ORF">OAory_01093780</name>
</gene>
<keyword evidence="2" id="KW-0808">Transferase</keyword>
<dbReference type="EMBL" id="MKZY01000007">
    <property type="protein sequence ID" value="OOO07175.1"/>
    <property type="molecule type" value="Genomic_DNA"/>
</dbReference>
<dbReference type="Pfam" id="PF00271">
    <property type="entry name" value="Helicase_C"/>
    <property type="match status" value="1"/>
</dbReference>
<dbReference type="InterPro" id="IPR027417">
    <property type="entry name" value="P-loop_NTPase"/>
</dbReference>
<dbReference type="GO" id="GO:0008094">
    <property type="term" value="F:ATP-dependent activity, acting on DNA"/>
    <property type="evidence" value="ECO:0007669"/>
    <property type="project" value="TreeGrafter"/>
</dbReference>
<feature type="region of interest" description="Disordered" evidence="9">
    <location>
        <begin position="1"/>
        <end position="41"/>
    </location>
</feature>
<evidence type="ECO:0000256" key="2">
    <source>
        <dbReference type="ARBA" id="ARBA00022679"/>
    </source>
</evidence>
<dbReference type="PANTHER" id="PTHR45626">
    <property type="entry name" value="TRANSCRIPTION TERMINATION FACTOR 2-RELATED"/>
    <property type="match status" value="1"/>
</dbReference>
<dbReference type="InterPro" id="IPR014001">
    <property type="entry name" value="Helicase_ATP-bd"/>
</dbReference>
<keyword evidence="5" id="KW-0863">Zinc-finger</keyword>
<dbReference type="Pfam" id="PF00145">
    <property type="entry name" value="DNA_methylase"/>
    <property type="match status" value="1"/>
</dbReference>
<dbReference type="SUPFAM" id="SSF53335">
    <property type="entry name" value="S-adenosyl-L-methionine-dependent methyltransferases"/>
    <property type="match status" value="1"/>
</dbReference>
<evidence type="ECO:0000256" key="7">
    <source>
        <dbReference type="ARBA" id="ARBA00022833"/>
    </source>
</evidence>
<name>A0A1S9DDM1_ASPOZ</name>
<sequence>MARGKRPASSTPSVRTTNRRRTQPTDAGQASSSSTPIIENQTVGMDPELPEVIRSEPHFGKRRLSTQLALNLPPLHKLSDIYRSITARALELNLGEFLQHIGSKPLRIVTACSGTESPLLALELVQDSECSLILVFFNSGEAGLTDMFSIDLRKHFNRDFKFRHLFSAEIVPYKQRYIDNNFHPRLLFRDVTQLKDRVAQTAYGSLEKVPRNPDMLIAGFSCVDFSSLNNKRKTLDGSGESGGTFWGILGYAKRYRPRIVVLENVRTAPWGKIAEAWGGIDYFACHAEVDTKAYYLPQTRERGYMLCVDRQRMREHGLEETAMADWVKILSQFKRPASSPAGMFLMDPDDRRLEQIENDMTARIASHTVYNWERYQVRHQNYRMNMGLGHRRPFTRSQEDGSSQMPDFTWQPWLRSMPERVWDTLDANFLRKLVEGYDMNHKERCIELSQGIDREVDTRAYGIVGCITPSGIPYLTIRGGPLCGLESLSLQGLPLDRLILARETQAELQQLAGNAMSSTVVGAAILSALIVGHKVLDKGSQQPRPKKEVPRHKRFELCHDHELVSGSINVDEATDVTISDIQAQAASSARYCVCERQTAIKRDILRCKLCDHTACSDCVGNPTHDYQRASELVRTQPLDFMSRLRSSLPARLVISGILQEHYDVFKTGISIDCSPSVWKKFLGAVALLMSDEFRFVDIKRSSVWTVTYEGKYGVLSLVVSDFWSCWSLHAKPSEDEPVVCLIREIFSKPIARMTPYPNSLLEGEWEILSPISSKCALMFSGSDHRIESFEAKCGIQVKGFPESKVWTQITVDGSDDDIKALGVDVRGTYDLLPHCGTASGCLHKKPPVGNSPAIYFFLDPSKLDEPMYDSFVFSLEHERTLGYASRSTIAEVSHKWRSSSLGSEPEYANVYYRKSIKLQAVTLASYIPDSPIICSNLKPLTSMAISNRDCRSANITLLSFEAEATAIDFFWKKGPWEVANPVKAPALLGDISWLFQKAVGFSAFQDWISVNDGKSSSKSNSPVCGVCVPAKPRIIWGRNTRGQIKAYEDPHDAALYERQVKLRPPPFLVFRRVDEEDNGHMRVTLNVQMLLHQAYERLLDTNVSDNASFFWRVVPNSYDSRNLVFPDFSLVSNRNNAQSAQPPNFKLDLRPEQLRSLSWMIHRESLDIEPFIEEEVEEALLPMLMWRAEGKVCMEKTVRGGVLADDVGYGKTAITLGLIDTQYSQQTEPESIDGFIPTNATLIVVPKIMIKQWQSEITKFLKNTYRVLVIDGLAALGRKMDRDIQQADIVLASWAVFNSQNHYEKLQQFTGMPRVPPKAGRNFDDWFVKAHAVMMEHVQLLVDQGPRTVLESIQARRQEVKDNEANSIYIPSKRLRGNQYSDVHQGQDPGIEAGAQHVDSSSEDELSESSEEEDPEVIRARVDKLLKLQPRTTAPTTSEKEKDDESGSEDSEDEEAPTASRSGKAQGSGKMGQGVKRKRAPVKTSKVWDDRKEFGINNTAQQTWTTVKLPLLHAFSFNRLVIDEFTFANPERLVPLLKLQARSKWVLSGTPPLNDFADVNTIAPFLGIHLGIDDDDIKSQNARLKMIRKQRSEAESFQALRAPRSEEWHRRRHDVAQRFLDEFTRKNVAEIDEIPSSEHIVLIQQSPAETVIYLELCKQLMTYNRFRRRGGRKGIRGDREDRLDEVIGSSKTSEEALLKRCSSLALQGRWHNGVPEELTCSSLIETRLKQLEGLKEELMEKTKQAAWVYCACDIRHEKFHEFIESIKAHDFGDKAVTEKIYLLVKSAILTSQADDWELFFSDPAQVAEDSFDTEMRDETEVKEDNVDASEEVSSRGTPPALNGNLKLTKNGEQASVQATKRGVKGTKSGKQGGKKEKAGELPVKPTRISEFKLMLRTVTSGLRKLILEWVARERALRFLKAVHLVQTGSEIAECSSCHTTPEAANHINILGSCGHALCSQCAMKTVQKEECNVEGCRGSGKEFNVMDASTLKCDERDRSAKYGGSKLDKMIEIIQAVPTGDRILLFIQFPELIDVTSKALELAKIKYIAIIATDRRAAQKVQHFQEAGGFGENKVLILNLGSEMAAGLNLQCANHVIFLSPMFAQTQYDYDSSMTQAIGRARRYGQTKHVYIYHLLARMTIDTTLFQERHGKVLVERNGEATLAAREEVEEWEIVKGEAMSVVVDNAF</sequence>
<evidence type="ECO:0000256" key="6">
    <source>
        <dbReference type="ARBA" id="ARBA00022801"/>
    </source>
</evidence>
<dbReference type="SUPFAM" id="SSF52540">
    <property type="entry name" value="P-loop containing nucleoside triphosphate hydrolases"/>
    <property type="match status" value="2"/>
</dbReference>
<dbReference type="InterPro" id="IPR000330">
    <property type="entry name" value="SNF2_N"/>
</dbReference>
<feature type="region of interest" description="Disordered" evidence="9">
    <location>
        <begin position="1364"/>
        <end position="1482"/>
    </location>
</feature>
<evidence type="ECO:0000256" key="1">
    <source>
        <dbReference type="ARBA" id="ARBA00022603"/>
    </source>
</evidence>
<dbReference type="InterPro" id="IPR001525">
    <property type="entry name" value="C5_MeTfrase"/>
</dbReference>
<dbReference type="GO" id="GO:0008270">
    <property type="term" value="F:zinc ion binding"/>
    <property type="evidence" value="ECO:0007669"/>
    <property type="project" value="UniProtKB-KW"/>
</dbReference>
<dbReference type="VEuPathDB" id="FungiDB:AO090011000785"/>
<evidence type="ECO:0000256" key="5">
    <source>
        <dbReference type="ARBA" id="ARBA00022771"/>
    </source>
</evidence>
<evidence type="ECO:0000313" key="12">
    <source>
        <dbReference type="Proteomes" id="UP000190312"/>
    </source>
</evidence>
<evidence type="ECO:0000256" key="8">
    <source>
        <dbReference type="ARBA" id="ARBA00022840"/>
    </source>
</evidence>
<dbReference type="Proteomes" id="UP000190312">
    <property type="component" value="Unassembled WGS sequence"/>
</dbReference>
<keyword evidence="1" id="KW-0489">Methyltransferase</keyword>
<dbReference type="Gene3D" id="3.40.50.10810">
    <property type="entry name" value="Tandem AAA-ATPase domain"/>
    <property type="match status" value="1"/>
</dbReference>
<keyword evidence="3" id="KW-0479">Metal-binding</keyword>
<feature type="domain" description="Helicase C-terminal" evidence="10">
    <location>
        <begin position="2006"/>
        <end position="2170"/>
    </location>
</feature>
<feature type="compositionally biased region" description="Polar residues" evidence="9">
    <location>
        <begin position="1845"/>
        <end position="1858"/>
    </location>
</feature>
<dbReference type="GO" id="GO:0032259">
    <property type="term" value="P:methylation"/>
    <property type="evidence" value="ECO:0007669"/>
    <property type="project" value="UniProtKB-KW"/>
</dbReference>
<keyword evidence="8" id="KW-0067">ATP-binding</keyword>
<feature type="compositionally biased region" description="Basic and acidic residues" evidence="9">
    <location>
        <begin position="1815"/>
        <end position="1825"/>
    </location>
</feature>
<dbReference type="PANTHER" id="PTHR45626:SF26">
    <property type="entry name" value="FAMILY HELICASE, PUTATIVE (AFU_ORTHOLOGUE AFUA_2G09120)-RELATED"/>
    <property type="match status" value="1"/>
</dbReference>
<dbReference type="Gene3D" id="3.40.50.150">
    <property type="entry name" value="Vaccinia Virus protein VP39"/>
    <property type="match status" value="1"/>
</dbReference>
<dbReference type="VEuPathDB" id="FungiDB:AO090011000787"/>
<protein>
    <submittedName>
        <fullName evidence="11">SNF2-related protein</fullName>
    </submittedName>
</protein>
<dbReference type="Pfam" id="PF00176">
    <property type="entry name" value="SNF2-rel_dom"/>
    <property type="match status" value="1"/>
</dbReference>
<organism evidence="11 12">
    <name type="scientific">Aspergillus oryzae</name>
    <name type="common">Yellow koji mold</name>
    <dbReference type="NCBI Taxonomy" id="5062"/>
    <lineage>
        <taxon>Eukaryota</taxon>
        <taxon>Fungi</taxon>
        <taxon>Dikarya</taxon>
        <taxon>Ascomycota</taxon>
        <taxon>Pezizomycotina</taxon>
        <taxon>Eurotiomycetes</taxon>
        <taxon>Eurotiomycetidae</taxon>
        <taxon>Eurotiales</taxon>
        <taxon>Aspergillaceae</taxon>
        <taxon>Aspergillus</taxon>
        <taxon>Aspergillus subgen. Circumdati</taxon>
    </lineage>
</organism>
<dbReference type="GO" id="GO:0005524">
    <property type="term" value="F:ATP binding"/>
    <property type="evidence" value="ECO:0007669"/>
    <property type="project" value="UniProtKB-KW"/>
</dbReference>
<dbReference type="Gene3D" id="3.40.50.300">
    <property type="entry name" value="P-loop containing nucleotide triphosphate hydrolases"/>
    <property type="match status" value="1"/>
</dbReference>
<dbReference type="CDD" id="cd18793">
    <property type="entry name" value="SF2_C_SNF"/>
    <property type="match status" value="1"/>
</dbReference>
<dbReference type="SMART" id="SM00487">
    <property type="entry name" value="DEXDc"/>
    <property type="match status" value="1"/>
</dbReference>
<comment type="caution">
    <text evidence="11">The sequence shown here is derived from an EMBL/GenBank/DDBJ whole genome shotgun (WGS) entry which is preliminary data.</text>
</comment>
<keyword evidence="4" id="KW-0547">Nucleotide-binding</keyword>
<dbReference type="InterPro" id="IPR001650">
    <property type="entry name" value="Helicase_C-like"/>
</dbReference>
<feature type="compositionally biased region" description="Acidic residues" evidence="9">
    <location>
        <begin position="1446"/>
        <end position="1456"/>
    </location>
</feature>
<dbReference type="InterPro" id="IPR029063">
    <property type="entry name" value="SAM-dependent_MTases_sf"/>
</dbReference>
<feature type="compositionally biased region" description="Polar residues" evidence="9">
    <location>
        <begin position="24"/>
        <end position="41"/>
    </location>
</feature>
<dbReference type="InterPro" id="IPR050628">
    <property type="entry name" value="SNF2_RAD54_helicase_TF"/>
</dbReference>
<evidence type="ECO:0000256" key="9">
    <source>
        <dbReference type="SAM" id="MobiDB-lite"/>
    </source>
</evidence>
<evidence type="ECO:0000256" key="4">
    <source>
        <dbReference type="ARBA" id="ARBA00022741"/>
    </source>
</evidence>
<proteinExistence type="predicted"/>
<keyword evidence="7" id="KW-0862">Zinc</keyword>
<dbReference type="GO" id="GO:0006281">
    <property type="term" value="P:DNA repair"/>
    <property type="evidence" value="ECO:0007669"/>
    <property type="project" value="TreeGrafter"/>
</dbReference>
<dbReference type="OrthoDB" id="423221at2759"/>
<feature type="region of interest" description="Disordered" evidence="9">
    <location>
        <begin position="1815"/>
        <end position="1881"/>
    </location>
</feature>
<dbReference type="GO" id="GO:0008168">
    <property type="term" value="F:methyltransferase activity"/>
    <property type="evidence" value="ECO:0007669"/>
    <property type="project" value="UniProtKB-KW"/>
</dbReference>
<evidence type="ECO:0000313" key="11">
    <source>
        <dbReference type="EMBL" id="OOO07175.1"/>
    </source>
</evidence>
<dbReference type="PROSITE" id="PS00518">
    <property type="entry name" value="ZF_RING_1"/>
    <property type="match status" value="1"/>
</dbReference>
<dbReference type="PROSITE" id="PS51194">
    <property type="entry name" value="HELICASE_CTER"/>
    <property type="match status" value="1"/>
</dbReference>